<keyword evidence="3" id="KW-1185">Reference proteome</keyword>
<dbReference type="PANTHER" id="PTHR46411:SF3">
    <property type="entry name" value="AAA+ ATPASE DOMAIN-CONTAINING PROTEIN"/>
    <property type="match status" value="1"/>
</dbReference>
<dbReference type="EMBL" id="LKEB01000010">
    <property type="protein sequence ID" value="ROW15287.1"/>
    <property type="molecule type" value="Genomic_DNA"/>
</dbReference>
<name>A0A423XH26_9PEZI</name>
<dbReference type="Proteomes" id="UP000285146">
    <property type="component" value="Unassembled WGS sequence"/>
</dbReference>
<dbReference type="PANTHER" id="PTHR46411">
    <property type="entry name" value="FAMILY ATPASE, PUTATIVE-RELATED"/>
    <property type="match status" value="1"/>
</dbReference>
<dbReference type="OrthoDB" id="10042665at2759"/>
<dbReference type="STRING" id="1230097.A0A423XH26"/>
<evidence type="ECO:0000313" key="3">
    <source>
        <dbReference type="Proteomes" id="UP000285146"/>
    </source>
</evidence>
<evidence type="ECO:0000313" key="2">
    <source>
        <dbReference type="EMBL" id="ROW15287.1"/>
    </source>
</evidence>
<dbReference type="SUPFAM" id="SSF52540">
    <property type="entry name" value="P-loop containing nucleoside triphosphate hydrolases"/>
    <property type="match status" value="1"/>
</dbReference>
<comment type="caution">
    <text evidence="2">The sequence shown here is derived from an EMBL/GenBank/DDBJ whole genome shotgun (WGS) entry which is preliminary data.</text>
</comment>
<gene>
    <name evidence="2" type="ORF">VPNG_02998</name>
</gene>
<feature type="region of interest" description="Disordered" evidence="1">
    <location>
        <begin position="1"/>
        <end position="57"/>
    </location>
</feature>
<accession>A0A423XH26</accession>
<dbReference type="InParanoid" id="A0A423XH26"/>
<evidence type="ECO:0000256" key="1">
    <source>
        <dbReference type="SAM" id="MobiDB-lite"/>
    </source>
</evidence>
<dbReference type="AlphaFoldDB" id="A0A423XH26"/>
<organism evidence="2 3">
    <name type="scientific">Cytospora leucostoma</name>
    <dbReference type="NCBI Taxonomy" id="1230097"/>
    <lineage>
        <taxon>Eukaryota</taxon>
        <taxon>Fungi</taxon>
        <taxon>Dikarya</taxon>
        <taxon>Ascomycota</taxon>
        <taxon>Pezizomycotina</taxon>
        <taxon>Sordariomycetes</taxon>
        <taxon>Sordariomycetidae</taxon>
        <taxon>Diaporthales</taxon>
        <taxon>Cytosporaceae</taxon>
        <taxon>Cytospora</taxon>
    </lineage>
</organism>
<sequence length="608" mass="69414">MAGDAENPEFTSKVETKDKAETTSDNQNDTIKKRRTNCNQEDSVEPHNDDLEEEEDVGGRLEVRGLYANKGESDYTDFVPITVMIKNYASDDTTPSTQRTRKYNSTFAIIHYQQVVGRTVQSSAIHIQNPSFRNRLMDVFKDYPTVNNNASVLAFDAPYTPFVHCWESFLQVEAVTTEADQKTLFKSLRTILETELDDSLRAKAEFEKTWFIDFEHIMVPLVPGEVIVKTVDGVTEAGILQSASKTGRKFDSLRGQHIKNYNGVAVSARRGDKKHMQLSERIIIDAEAYYKFQFKHIWSLRSLDAPADPRVALNHERCEDDGRDSGRRGLTDEECLITVPRVNGFALETKEWCKFDLNSIHPMKWREQSFDNLVLDNKEKELLLAVAQRNREEHHGYQFDDFVQGKGKSLILLLCGPPGVGKTLTAESVFLVLLEYYDGVLILTTNRTDSLDPAFESRIDIALTYEDLTEDSRKDIWTNFLQKLPDGASKINARDLDVLSKWPLNGRQIKSAIKTACLLASKQKTALSLSHLDVVLDIRKKSSQLLRHPTEGDHKLPEDWRVRDIRALCYPQHIIRGLNSRATGLFRWVVSMVIRLFLFAVDFLKLFL</sequence>
<protein>
    <recommendedName>
        <fullName evidence="4">ATPase AAA-type core domain-containing protein</fullName>
    </recommendedName>
</protein>
<proteinExistence type="predicted"/>
<dbReference type="Gene3D" id="3.40.50.300">
    <property type="entry name" value="P-loop containing nucleotide triphosphate hydrolases"/>
    <property type="match status" value="2"/>
</dbReference>
<evidence type="ECO:0008006" key="4">
    <source>
        <dbReference type="Google" id="ProtNLM"/>
    </source>
</evidence>
<reference evidence="2 3" key="1">
    <citation type="submission" date="2015-09" db="EMBL/GenBank/DDBJ databases">
        <title>Host preference determinants of Valsa canker pathogens revealed by comparative genomics.</title>
        <authorList>
            <person name="Yin Z."/>
            <person name="Huang L."/>
        </authorList>
    </citation>
    <scope>NUCLEOTIDE SEQUENCE [LARGE SCALE GENOMIC DNA]</scope>
    <source>
        <strain evidence="2 3">SXYLt</strain>
    </source>
</reference>
<dbReference type="InterPro" id="IPR027417">
    <property type="entry name" value="P-loop_NTPase"/>
</dbReference>
<feature type="compositionally biased region" description="Basic and acidic residues" evidence="1">
    <location>
        <begin position="12"/>
        <end position="22"/>
    </location>
</feature>